<keyword evidence="4" id="KW-1185">Reference proteome</keyword>
<feature type="domain" description="CTLH" evidence="2">
    <location>
        <begin position="65"/>
        <end position="122"/>
    </location>
</feature>
<reference evidence="4" key="1">
    <citation type="journal article" date="2018" name="Nat. Microbiol.">
        <title>Leveraging single-cell genomics to expand the fungal tree of life.</title>
        <authorList>
            <person name="Ahrendt S.R."/>
            <person name="Quandt C.A."/>
            <person name="Ciobanu D."/>
            <person name="Clum A."/>
            <person name="Salamov A."/>
            <person name="Andreopoulos B."/>
            <person name="Cheng J.F."/>
            <person name="Woyke T."/>
            <person name="Pelin A."/>
            <person name="Henrissat B."/>
            <person name="Reynolds N.K."/>
            <person name="Benny G.L."/>
            <person name="Smith M.E."/>
            <person name="James T.Y."/>
            <person name="Grigoriev I.V."/>
        </authorList>
    </citation>
    <scope>NUCLEOTIDE SEQUENCE [LARGE SCALE GENOMIC DNA]</scope>
</reference>
<dbReference type="PROSITE" id="PS50897">
    <property type="entry name" value="CTLH"/>
    <property type="match status" value="1"/>
</dbReference>
<dbReference type="AlphaFoldDB" id="A0A4V1IYK3"/>
<accession>A0A4V1IYK3</accession>
<dbReference type="PANTHER" id="PTHR12864">
    <property type="entry name" value="RAN BINDING PROTEIN 9-RELATED"/>
    <property type="match status" value="1"/>
</dbReference>
<dbReference type="Proteomes" id="UP000267251">
    <property type="component" value="Unassembled WGS sequence"/>
</dbReference>
<dbReference type="SMART" id="SM00668">
    <property type="entry name" value="CTLH"/>
    <property type="match status" value="1"/>
</dbReference>
<dbReference type="InterPro" id="IPR050618">
    <property type="entry name" value="Ubq-SigPath_Reg"/>
</dbReference>
<dbReference type="SMART" id="SM00757">
    <property type="entry name" value="CRA"/>
    <property type="match status" value="1"/>
</dbReference>
<evidence type="ECO:0000313" key="3">
    <source>
        <dbReference type="EMBL" id="RKP14859.1"/>
    </source>
</evidence>
<dbReference type="InterPro" id="IPR006594">
    <property type="entry name" value="LisH"/>
</dbReference>
<dbReference type="OrthoDB" id="2415936at2759"/>
<evidence type="ECO:0000313" key="4">
    <source>
        <dbReference type="Proteomes" id="UP000267251"/>
    </source>
</evidence>
<feature type="region of interest" description="Disordered" evidence="1">
    <location>
        <begin position="223"/>
        <end position="243"/>
    </location>
</feature>
<proteinExistence type="predicted"/>
<dbReference type="InterPro" id="IPR013144">
    <property type="entry name" value="CRA_dom"/>
</dbReference>
<gene>
    <name evidence="3" type="ORF">BJ684DRAFT_22442</name>
</gene>
<name>A0A4V1IYK3_9FUNG</name>
<evidence type="ECO:0000256" key="1">
    <source>
        <dbReference type="SAM" id="MobiDB-lite"/>
    </source>
</evidence>
<sequence length="243" mass="27190">MEPQARETLGEDKWKSQMANYPLKQRQLDKLVLDYLLVSGYETTAAHFTQSASLQDQYAKYGRLHTEERQGIREAVLSGNIDLAMARINNLDPELLDSNPALHFDLQRQKLVEFIRSGETASALSFAQDELAPRGESFPGLLDELERTMVLFAYQDPYQSPAAPLMDMGQRQRCASAVNAALLQSLSAPGSSKLADALHLFHWTHDHVEQRMDITAVDSDLEEALNPSGKTHSDSMDDTPMEL</sequence>
<dbReference type="SMART" id="SM00667">
    <property type="entry name" value="LisH"/>
    <property type="match status" value="1"/>
</dbReference>
<dbReference type="Pfam" id="PF10607">
    <property type="entry name" value="CTLH"/>
    <property type="match status" value="1"/>
</dbReference>
<organism evidence="3 4">
    <name type="scientific">Piptocephalis cylindrospora</name>
    <dbReference type="NCBI Taxonomy" id="1907219"/>
    <lineage>
        <taxon>Eukaryota</taxon>
        <taxon>Fungi</taxon>
        <taxon>Fungi incertae sedis</taxon>
        <taxon>Zoopagomycota</taxon>
        <taxon>Zoopagomycotina</taxon>
        <taxon>Zoopagomycetes</taxon>
        <taxon>Zoopagales</taxon>
        <taxon>Piptocephalidaceae</taxon>
        <taxon>Piptocephalis</taxon>
    </lineage>
</organism>
<dbReference type="PROSITE" id="PS50896">
    <property type="entry name" value="LISH"/>
    <property type="match status" value="1"/>
</dbReference>
<dbReference type="EMBL" id="KZ987783">
    <property type="protein sequence ID" value="RKP14859.1"/>
    <property type="molecule type" value="Genomic_DNA"/>
</dbReference>
<evidence type="ECO:0000259" key="2">
    <source>
        <dbReference type="PROSITE" id="PS50897"/>
    </source>
</evidence>
<dbReference type="InterPro" id="IPR006595">
    <property type="entry name" value="CTLH_C"/>
</dbReference>
<dbReference type="InterPro" id="IPR024964">
    <property type="entry name" value="CTLH/CRA"/>
</dbReference>
<protein>
    <submittedName>
        <fullName evidence="3">CTLH/CRA C-terminal to lish motif domain-containing protein</fullName>
    </submittedName>
</protein>